<dbReference type="InterPro" id="IPR012338">
    <property type="entry name" value="Beta-lactam/transpept-like"/>
</dbReference>
<dbReference type="InterPro" id="IPR000871">
    <property type="entry name" value="Beta-lactam_class-A"/>
</dbReference>
<reference evidence="4" key="1">
    <citation type="submission" date="2016-09" db="EMBL/GenBank/DDBJ databases">
        <title>Draft genome sequence of a novel species of the family Streptococcaceae isolated from flowers.</title>
        <authorList>
            <person name="Chuah L.-O."/>
            <person name="Yap K.-P."/>
            <person name="Thong K.L."/>
            <person name="Liong M.T."/>
            <person name="Ahmad R."/>
            <person name="Rusul G."/>
        </authorList>
    </citation>
    <scope>NUCLEOTIDE SEQUENCE [LARGE SCALE GENOMIC DNA]</scope>
    <source>
        <strain evidence="4">DF1</strain>
    </source>
</reference>
<dbReference type="GO" id="GO:0046677">
    <property type="term" value="P:response to antibiotic"/>
    <property type="evidence" value="ECO:0007669"/>
    <property type="project" value="InterPro"/>
</dbReference>
<sequence length="639" mass="70245">MEMQIIGPQWDRKNLDRINENFKLFNGIPDDVKKMSASVENSIKEIKDSVNSRFIGLNNVDLDEYKTGGLFFVAGGTNYPTTKTSGMLQVVSSNSGIYVHQEFLDLNNPAQKYVRAFKVDKWSDWIELTVTAEELEKIKETIKNNTEDFAINLFSNGWFNNNLAFWSNNAGTVTITKDSDGFNNLTMDSQTSAQVNQKVKLKASHAYFVTFDVAVSRYVKGLCGVQFNGNFKSGNQNLGLTRVSDKNDFENISEILVTSDTFVGDSIVYVGSISSANLAGKIRKLSIYDLTDIYGKGNEPKTVKEVDFKNLEASEKGIELTLAKTYAALSSQISKMSKESSTPPIILPDDSGQKIQASDDECSAVFVSEMNKKASYLGMSKTTFKNSTGLAISGQVSCSRDFLLLTMHALAYQDLLKYWGRKQYTVNVKGPKARSVAIDATVHHDGLEAEYDILGGKSGTLGSLFNATTLIQAKDTKDIFACVVMGTDVDAGSSERYEAVRQVANIAKEKLKNSSYTPSNVPKVSASSIMKVPLHNPTYFTNIQSESLYSINENDSIMPASMTKVMTAILMLENVSNLNESIVLKASDIKSGSGPVMYEGDVINYLDAIHLMMLPSSNTAAHTMSRVVGQKIINARGYI</sequence>
<protein>
    <submittedName>
        <fullName evidence="3">Uncharacterized protein</fullName>
    </submittedName>
</protein>
<dbReference type="GO" id="GO:0030655">
    <property type="term" value="P:beta-lactam antibiotic catabolic process"/>
    <property type="evidence" value="ECO:0007669"/>
    <property type="project" value="InterPro"/>
</dbReference>
<accession>A0A1E8GKN0</accession>
<feature type="domain" description="Beta-lactamase class A catalytic" evidence="2">
    <location>
        <begin position="539"/>
        <end position="636"/>
    </location>
</feature>
<organism evidence="3 4">
    <name type="scientific">Floricoccus tropicus</name>
    <dbReference type="NCBI Taxonomy" id="1859473"/>
    <lineage>
        <taxon>Bacteria</taxon>
        <taxon>Bacillati</taxon>
        <taxon>Bacillota</taxon>
        <taxon>Bacilli</taxon>
        <taxon>Lactobacillales</taxon>
        <taxon>Streptococcaceae</taxon>
        <taxon>Floricoccus</taxon>
    </lineage>
</organism>
<dbReference type="SUPFAM" id="SSF56601">
    <property type="entry name" value="beta-lactamase/transpeptidase-like"/>
    <property type="match status" value="2"/>
</dbReference>
<gene>
    <name evidence="3" type="ORF">BG261_05330</name>
</gene>
<dbReference type="Pfam" id="PF13354">
    <property type="entry name" value="Beta-lactamase2"/>
    <property type="match status" value="1"/>
</dbReference>
<evidence type="ECO:0000259" key="2">
    <source>
        <dbReference type="Pfam" id="PF13354"/>
    </source>
</evidence>
<dbReference type="GO" id="GO:0006508">
    <property type="term" value="P:proteolysis"/>
    <property type="evidence" value="ECO:0007669"/>
    <property type="project" value="InterPro"/>
</dbReference>
<dbReference type="PANTHER" id="PTHR35333">
    <property type="entry name" value="BETA-LACTAMASE"/>
    <property type="match status" value="1"/>
</dbReference>
<dbReference type="Pfam" id="PF00768">
    <property type="entry name" value="Peptidase_S11"/>
    <property type="match status" value="1"/>
</dbReference>
<dbReference type="Gene3D" id="2.60.120.260">
    <property type="entry name" value="Galactose-binding domain-like"/>
    <property type="match status" value="1"/>
</dbReference>
<keyword evidence="4" id="KW-1185">Reference proteome</keyword>
<dbReference type="InterPro" id="IPR001967">
    <property type="entry name" value="Peptidase_S11_N"/>
</dbReference>
<dbReference type="GO" id="GO:0008800">
    <property type="term" value="F:beta-lactamase activity"/>
    <property type="evidence" value="ECO:0007669"/>
    <property type="project" value="InterPro"/>
</dbReference>
<proteinExistence type="predicted"/>
<dbReference type="EMBL" id="MKIR01000023">
    <property type="protein sequence ID" value="OFI48812.1"/>
    <property type="molecule type" value="Genomic_DNA"/>
</dbReference>
<name>A0A1E8GKN0_9LACT</name>
<evidence type="ECO:0000313" key="3">
    <source>
        <dbReference type="EMBL" id="OFI48812.1"/>
    </source>
</evidence>
<feature type="domain" description="Peptidase S11 D-alanyl-D-alanine carboxypeptidase A N-terminal" evidence="1">
    <location>
        <begin position="365"/>
        <end position="433"/>
    </location>
</feature>
<dbReference type="InterPro" id="IPR045155">
    <property type="entry name" value="Beta-lactam_cat"/>
</dbReference>
<dbReference type="PANTHER" id="PTHR35333:SF4">
    <property type="entry name" value="SLR0121 PROTEIN"/>
    <property type="match status" value="1"/>
</dbReference>
<evidence type="ECO:0000259" key="1">
    <source>
        <dbReference type="Pfam" id="PF00768"/>
    </source>
</evidence>
<dbReference type="Gene3D" id="3.40.710.10">
    <property type="entry name" value="DD-peptidase/beta-lactamase superfamily"/>
    <property type="match status" value="2"/>
</dbReference>
<dbReference type="GO" id="GO:0009002">
    <property type="term" value="F:serine-type D-Ala-D-Ala carboxypeptidase activity"/>
    <property type="evidence" value="ECO:0007669"/>
    <property type="project" value="InterPro"/>
</dbReference>
<dbReference type="Proteomes" id="UP000178622">
    <property type="component" value="Unassembled WGS sequence"/>
</dbReference>
<evidence type="ECO:0000313" key="4">
    <source>
        <dbReference type="Proteomes" id="UP000178622"/>
    </source>
</evidence>
<dbReference type="AlphaFoldDB" id="A0A1E8GKN0"/>
<dbReference type="STRING" id="1859473.BG261_05330"/>
<dbReference type="CDD" id="cd19958">
    <property type="entry name" value="pyocin_knob"/>
    <property type="match status" value="1"/>
</dbReference>
<comment type="caution">
    <text evidence="3">The sequence shown here is derived from an EMBL/GenBank/DDBJ whole genome shotgun (WGS) entry which is preliminary data.</text>
</comment>